<accession>A0AAE0FVP9</accession>
<dbReference type="EMBL" id="LGRX02013021">
    <property type="protein sequence ID" value="KAK3266498.1"/>
    <property type="molecule type" value="Genomic_DNA"/>
</dbReference>
<name>A0AAE0FVP9_9CHLO</name>
<reference evidence="1 2" key="1">
    <citation type="journal article" date="2015" name="Genome Biol. Evol.">
        <title>Comparative Genomics of a Bacterivorous Green Alga Reveals Evolutionary Causalities and Consequences of Phago-Mixotrophic Mode of Nutrition.</title>
        <authorList>
            <person name="Burns J.A."/>
            <person name="Paasch A."/>
            <person name="Narechania A."/>
            <person name="Kim E."/>
        </authorList>
    </citation>
    <scope>NUCLEOTIDE SEQUENCE [LARGE SCALE GENOMIC DNA]</scope>
    <source>
        <strain evidence="1 2">PLY_AMNH</strain>
    </source>
</reference>
<sequence length="149" mass="16943">MDGVLVTRRPGCCETKLVENLRYVIETTGAKIVLSTDWRRTPAARSEVKRILNAHGGMDFIGWTTTNTPVTLNHRPIEIMQWLRDRNRKVRKEGWEPSQLVDHFVAIDDRTLLQEKGGQNLAGHFVNTHTARGLTRSLAEAAVKCLERK</sequence>
<feature type="non-terminal residue" evidence="1">
    <location>
        <position position="149"/>
    </location>
</feature>
<gene>
    <name evidence="1" type="ORF">CYMTET_24882</name>
</gene>
<proteinExistence type="predicted"/>
<dbReference type="AlphaFoldDB" id="A0AAE0FVP9"/>
<dbReference type="Proteomes" id="UP001190700">
    <property type="component" value="Unassembled WGS sequence"/>
</dbReference>
<evidence type="ECO:0000313" key="2">
    <source>
        <dbReference type="Proteomes" id="UP001190700"/>
    </source>
</evidence>
<dbReference type="Pfam" id="PF18143">
    <property type="entry name" value="HAD_SAK_2"/>
    <property type="match status" value="1"/>
</dbReference>
<comment type="caution">
    <text evidence="1">The sequence shown here is derived from an EMBL/GenBank/DDBJ whole genome shotgun (WGS) entry which is preliminary data.</text>
</comment>
<keyword evidence="2" id="KW-1185">Reference proteome</keyword>
<organism evidence="1 2">
    <name type="scientific">Cymbomonas tetramitiformis</name>
    <dbReference type="NCBI Taxonomy" id="36881"/>
    <lineage>
        <taxon>Eukaryota</taxon>
        <taxon>Viridiplantae</taxon>
        <taxon>Chlorophyta</taxon>
        <taxon>Pyramimonadophyceae</taxon>
        <taxon>Pyramimonadales</taxon>
        <taxon>Pyramimonadaceae</taxon>
        <taxon>Cymbomonas</taxon>
    </lineage>
</organism>
<protein>
    <submittedName>
        <fullName evidence="1">Uncharacterized protein</fullName>
    </submittedName>
</protein>
<evidence type="ECO:0000313" key="1">
    <source>
        <dbReference type="EMBL" id="KAK3266498.1"/>
    </source>
</evidence>